<dbReference type="Proteomes" id="UP001612928">
    <property type="component" value="Unassembled WGS sequence"/>
</dbReference>
<sequence>MNRIVIAGGFLASAALLTGCGLSSLVGPTNQDTATYEVTDKVAALRVEPGSGDAVITEYDGTAVRVVETLHWRRTKPEAEHVVEGGGTLRLSYTCSDSSSCSVDYKVQVPKGLTVDVDSGSGDVALRSLTGPVKLVLGSGDVTGAGLTGKRLTAELGSGNLDLAYAAAPDEARLQAGSGDIVLRVPDGAYAVRTDMGSGDETISVRRDGAAPHKMTITSGSGDVQVLPG</sequence>
<accession>A0ABW8AAV3</accession>
<keyword evidence="4" id="KW-1185">Reference proteome</keyword>
<dbReference type="RefSeq" id="WP_397024105.1">
    <property type="nucleotide sequence ID" value="NZ_JBITMB010000007.1"/>
</dbReference>
<dbReference type="Pfam" id="PF13349">
    <property type="entry name" value="DUF4097"/>
    <property type="match status" value="1"/>
</dbReference>
<evidence type="ECO:0000313" key="4">
    <source>
        <dbReference type="Proteomes" id="UP001612928"/>
    </source>
</evidence>
<feature type="signal peptide" evidence="1">
    <location>
        <begin position="1"/>
        <end position="17"/>
    </location>
</feature>
<evidence type="ECO:0000259" key="2">
    <source>
        <dbReference type="Pfam" id="PF13349"/>
    </source>
</evidence>
<evidence type="ECO:0000313" key="3">
    <source>
        <dbReference type="EMBL" id="MFI7443909.1"/>
    </source>
</evidence>
<name>A0ABW8AAV3_9ACTN</name>
<dbReference type="EMBL" id="JBITMB010000007">
    <property type="protein sequence ID" value="MFI7443909.1"/>
    <property type="molecule type" value="Genomic_DNA"/>
</dbReference>
<reference evidence="3 4" key="1">
    <citation type="submission" date="2024-10" db="EMBL/GenBank/DDBJ databases">
        <title>The Natural Products Discovery Center: Release of the First 8490 Sequenced Strains for Exploring Actinobacteria Biosynthetic Diversity.</title>
        <authorList>
            <person name="Kalkreuter E."/>
            <person name="Kautsar S.A."/>
            <person name="Yang D."/>
            <person name="Bader C.D."/>
            <person name="Teijaro C.N."/>
            <person name="Fluegel L."/>
            <person name="Davis C.M."/>
            <person name="Simpson J.R."/>
            <person name="Lauterbach L."/>
            <person name="Steele A.D."/>
            <person name="Gui C."/>
            <person name="Meng S."/>
            <person name="Li G."/>
            <person name="Viehrig K."/>
            <person name="Ye F."/>
            <person name="Su P."/>
            <person name="Kiefer A.F."/>
            <person name="Nichols A."/>
            <person name="Cepeda A.J."/>
            <person name="Yan W."/>
            <person name="Fan B."/>
            <person name="Jiang Y."/>
            <person name="Adhikari A."/>
            <person name="Zheng C.-J."/>
            <person name="Schuster L."/>
            <person name="Cowan T.M."/>
            <person name="Smanski M.J."/>
            <person name="Chevrette M.G."/>
            <person name="De Carvalho L.P.S."/>
            <person name="Shen B."/>
        </authorList>
    </citation>
    <scope>NUCLEOTIDE SEQUENCE [LARGE SCALE GENOMIC DNA]</scope>
    <source>
        <strain evidence="3 4">NPDC049503</strain>
    </source>
</reference>
<evidence type="ECO:0000256" key="1">
    <source>
        <dbReference type="SAM" id="SignalP"/>
    </source>
</evidence>
<organism evidence="3 4">
    <name type="scientific">Nonomuraea indica</name>
    <dbReference type="NCBI Taxonomy" id="1581193"/>
    <lineage>
        <taxon>Bacteria</taxon>
        <taxon>Bacillati</taxon>
        <taxon>Actinomycetota</taxon>
        <taxon>Actinomycetes</taxon>
        <taxon>Streptosporangiales</taxon>
        <taxon>Streptosporangiaceae</taxon>
        <taxon>Nonomuraea</taxon>
    </lineage>
</organism>
<feature type="domain" description="DUF4097" evidence="2">
    <location>
        <begin position="99"/>
        <end position="226"/>
    </location>
</feature>
<feature type="chain" id="PRO_5046441773" evidence="1">
    <location>
        <begin position="18"/>
        <end position="229"/>
    </location>
</feature>
<dbReference type="Gene3D" id="2.160.20.120">
    <property type="match status" value="1"/>
</dbReference>
<dbReference type="InterPro" id="IPR025164">
    <property type="entry name" value="Toastrack_DUF4097"/>
</dbReference>
<proteinExistence type="predicted"/>
<dbReference type="PROSITE" id="PS51257">
    <property type="entry name" value="PROKAR_LIPOPROTEIN"/>
    <property type="match status" value="1"/>
</dbReference>
<comment type="caution">
    <text evidence="3">The sequence shown here is derived from an EMBL/GenBank/DDBJ whole genome shotgun (WGS) entry which is preliminary data.</text>
</comment>
<keyword evidence="1" id="KW-0732">Signal</keyword>
<gene>
    <name evidence="3" type="ORF">ACIBP5_28400</name>
</gene>
<protein>
    <submittedName>
        <fullName evidence="3">DUF4097 family beta strand repeat-containing protein</fullName>
    </submittedName>
</protein>